<feature type="compositionally biased region" description="Basic residues" evidence="1">
    <location>
        <begin position="19"/>
        <end position="32"/>
    </location>
</feature>
<feature type="compositionally biased region" description="Basic and acidic residues" evidence="1">
    <location>
        <begin position="42"/>
        <end position="61"/>
    </location>
</feature>
<feature type="region of interest" description="Disordered" evidence="1">
    <location>
        <begin position="1"/>
        <end position="115"/>
    </location>
</feature>
<protein>
    <submittedName>
        <fullName evidence="2">Uncharacterized protein</fullName>
    </submittedName>
</protein>
<dbReference type="InterPro" id="IPR021503">
    <property type="entry name" value="DUF3110"/>
</dbReference>
<dbReference type="Proteomes" id="UP000002009">
    <property type="component" value="Chromosome 5"/>
</dbReference>
<name>C1E5S3_MICCC</name>
<evidence type="ECO:0000313" key="2">
    <source>
        <dbReference type="EMBL" id="ACO63685.1"/>
    </source>
</evidence>
<dbReference type="Pfam" id="PF11360">
    <property type="entry name" value="DUF3110"/>
    <property type="match status" value="1"/>
</dbReference>
<sequence length="325" mass="35609">MASSTVTNGFAAVIGLKSPSKRNRVQSRRTQRGVRTTALGPDGRDQPWHDGHKNEHADGKADPLYFPPPRSPDDLSRRASQAASSFTDNIPNGEAVPSFPPNPASTHPENAQPAPVNRGVCWSNLQDLDDVPSDDAVYILVFGAGTGSEGLYSLQERTKDDVPVDIILAFPTHEDAARYGTLLEAEMGRVPVVEAARPEDLKYTCREGGYRCKVARRGVLLMPPEKTVEVTDWERTNALRQGQWSVQGFEEQLSSDMDAQIAGFDAGDKSPNVGVLSAADFKAQYEAVCGDVEDDEACVLPPDYDEEAARQQLMKMFNRGDWNPY</sequence>
<evidence type="ECO:0000313" key="3">
    <source>
        <dbReference type="Proteomes" id="UP000002009"/>
    </source>
</evidence>
<feature type="compositionally biased region" description="Polar residues" evidence="1">
    <location>
        <begin position="79"/>
        <end position="90"/>
    </location>
</feature>
<accession>C1E5S3</accession>
<dbReference type="STRING" id="296587.C1E5S3"/>
<keyword evidence="3" id="KW-1185">Reference proteome</keyword>
<dbReference type="InParanoid" id="C1E5S3"/>
<dbReference type="OrthoDB" id="515121at2759"/>
<dbReference type="RefSeq" id="XP_002502427.1">
    <property type="nucleotide sequence ID" value="XM_002502381.1"/>
</dbReference>
<organism evidence="2 3">
    <name type="scientific">Micromonas commoda (strain RCC299 / NOUM17 / CCMP2709)</name>
    <name type="common">Picoplanktonic green alga</name>
    <dbReference type="NCBI Taxonomy" id="296587"/>
    <lineage>
        <taxon>Eukaryota</taxon>
        <taxon>Viridiplantae</taxon>
        <taxon>Chlorophyta</taxon>
        <taxon>Mamiellophyceae</taxon>
        <taxon>Mamiellales</taxon>
        <taxon>Mamiellaceae</taxon>
        <taxon>Micromonas</taxon>
    </lineage>
</organism>
<dbReference type="EMBL" id="CP001326">
    <property type="protein sequence ID" value="ACO63685.1"/>
    <property type="molecule type" value="Genomic_DNA"/>
</dbReference>
<dbReference type="GeneID" id="8243713"/>
<dbReference type="eggNOG" id="ENOG502SDNH">
    <property type="taxonomic scope" value="Eukaryota"/>
</dbReference>
<dbReference type="KEGG" id="mis:MICPUN_58416"/>
<gene>
    <name evidence="2" type="ORF">MICPUN_58416</name>
</gene>
<dbReference type="AlphaFoldDB" id="C1E5S3"/>
<evidence type="ECO:0000256" key="1">
    <source>
        <dbReference type="SAM" id="MobiDB-lite"/>
    </source>
</evidence>
<proteinExistence type="predicted"/>
<reference evidence="2 3" key="1">
    <citation type="journal article" date="2009" name="Science">
        <title>Green evolution and dynamic adaptations revealed by genomes of the marine picoeukaryotes Micromonas.</title>
        <authorList>
            <person name="Worden A.Z."/>
            <person name="Lee J.H."/>
            <person name="Mock T."/>
            <person name="Rouze P."/>
            <person name="Simmons M.P."/>
            <person name="Aerts A.L."/>
            <person name="Allen A.E."/>
            <person name="Cuvelier M.L."/>
            <person name="Derelle E."/>
            <person name="Everett M.V."/>
            <person name="Foulon E."/>
            <person name="Grimwood J."/>
            <person name="Gundlach H."/>
            <person name="Henrissat B."/>
            <person name="Napoli C."/>
            <person name="McDonald S.M."/>
            <person name="Parker M.S."/>
            <person name="Rombauts S."/>
            <person name="Salamov A."/>
            <person name="Von Dassow P."/>
            <person name="Badger J.H."/>
            <person name="Coutinho P.M."/>
            <person name="Demir E."/>
            <person name="Dubchak I."/>
            <person name="Gentemann C."/>
            <person name="Eikrem W."/>
            <person name="Gready J.E."/>
            <person name="John U."/>
            <person name="Lanier W."/>
            <person name="Lindquist E.A."/>
            <person name="Lucas S."/>
            <person name="Mayer K.F."/>
            <person name="Moreau H."/>
            <person name="Not F."/>
            <person name="Otillar R."/>
            <person name="Panaud O."/>
            <person name="Pangilinan J."/>
            <person name="Paulsen I."/>
            <person name="Piegu B."/>
            <person name="Poliakov A."/>
            <person name="Robbens S."/>
            <person name="Schmutz J."/>
            <person name="Toulza E."/>
            <person name="Wyss T."/>
            <person name="Zelensky A."/>
            <person name="Zhou K."/>
            <person name="Armbrust E.V."/>
            <person name="Bhattacharya D."/>
            <person name="Goodenough U.W."/>
            <person name="Van de Peer Y."/>
            <person name="Grigoriev I.V."/>
        </authorList>
    </citation>
    <scope>NUCLEOTIDE SEQUENCE [LARGE SCALE GENOMIC DNA]</scope>
    <source>
        <strain evidence="3">RCC299 / NOUM17</strain>
    </source>
</reference>